<evidence type="ECO:0000256" key="1">
    <source>
        <dbReference type="ARBA" id="ARBA00004937"/>
    </source>
</evidence>
<comment type="catalytic activity">
    <reaction evidence="7">
        <text>D-glucose 6-phosphate + NADP(+) = 6-phospho-D-glucono-1,5-lactone + NADPH + H(+)</text>
        <dbReference type="Rhea" id="RHEA:15841"/>
        <dbReference type="ChEBI" id="CHEBI:15378"/>
        <dbReference type="ChEBI" id="CHEBI:57783"/>
        <dbReference type="ChEBI" id="CHEBI:57955"/>
        <dbReference type="ChEBI" id="CHEBI:58349"/>
        <dbReference type="ChEBI" id="CHEBI:61548"/>
        <dbReference type="EC" id="1.1.1.49"/>
    </reaction>
</comment>
<feature type="domain" description="Glucose-6-phosphate dehydrogenase NAD-binding" evidence="8">
    <location>
        <begin position="17"/>
        <end position="191"/>
    </location>
</feature>
<comment type="caution">
    <text evidence="7">Lacks conserved residue(s) required for the propagation of feature annotation.</text>
</comment>
<feature type="binding site" evidence="7">
    <location>
        <position position="186"/>
    </location>
    <ligand>
        <name>substrate</name>
    </ligand>
</feature>
<feature type="binding site" evidence="7">
    <location>
        <position position="344"/>
    </location>
    <ligand>
        <name>substrate</name>
    </ligand>
</feature>
<organism evidence="11 12">
    <name type="scientific">Paraburkholderia aspalathi</name>
    <dbReference type="NCBI Taxonomy" id="1324617"/>
    <lineage>
        <taxon>Bacteria</taxon>
        <taxon>Pseudomonadati</taxon>
        <taxon>Pseudomonadota</taxon>
        <taxon>Betaproteobacteria</taxon>
        <taxon>Burkholderiales</taxon>
        <taxon>Burkholderiaceae</taxon>
        <taxon>Paraburkholderia</taxon>
    </lineage>
</organism>
<dbReference type="OrthoDB" id="9802739at2"/>
<dbReference type="Pfam" id="PF02781">
    <property type="entry name" value="G6PD_C"/>
    <property type="match status" value="1"/>
</dbReference>
<dbReference type="AlphaFoldDB" id="A0A1I7EBK4"/>
<keyword evidence="4 7" id="KW-0521">NADP</keyword>
<dbReference type="NCBIfam" id="TIGR00871">
    <property type="entry name" value="zwf"/>
    <property type="match status" value="1"/>
</dbReference>
<reference evidence="10 13" key="2">
    <citation type="submission" date="2021-02" db="EMBL/GenBank/DDBJ databases">
        <authorList>
            <person name="Vanwijnsberghe S."/>
        </authorList>
    </citation>
    <scope>NUCLEOTIDE SEQUENCE [LARGE SCALE GENOMIC DNA]</scope>
    <source>
        <strain evidence="10 13">R-69658</strain>
    </source>
</reference>
<dbReference type="PANTHER" id="PTHR23429">
    <property type="entry name" value="GLUCOSE-6-PHOSPHATE 1-DEHYDROGENASE G6PD"/>
    <property type="match status" value="1"/>
</dbReference>
<feature type="binding site" evidence="7">
    <location>
        <position position="152"/>
    </location>
    <ligand>
        <name>NADP(+)</name>
        <dbReference type="ChEBI" id="CHEBI:58349"/>
    </ligand>
</feature>
<proteinExistence type="inferred from homology"/>
<gene>
    <name evidence="7" type="primary">zwf</name>
    <name evidence="10" type="synonym">zwf_3</name>
    <name evidence="10" type="ORF">R69658_03497</name>
    <name evidence="11" type="ORF">SAMN05192563_101643</name>
</gene>
<evidence type="ECO:0000259" key="8">
    <source>
        <dbReference type="Pfam" id="PF00479"/>
    </source>
</evidence>
<evidence type="ECO:0000313" key="12">
    <source>
        <dbReference type="Proteomes" id="UP000198844"/>
    </source>
</evidence>
<feature type="binding site" evidence="7">
    <location>
        <position position="349"/>
    </location>
    <ligand>
        <name>substrate</name>
    </ligand>
</feature>
<dbReference type="SUPFAM" id="SSF51735">
    <property type="entry name" value="NAD(P)-binding Rossmann-fold domains"/>
    <property type="match status" value="1"/>
</dbReference>
<dbReference type="InterPro" id="IPR036291">
    <property type="entry name" value="NAD(P)-bd_dom_sf"/>
</dbReference>
<evidence type="ECO:0000256" key="5">
    <source>
        <dbReference type="ARBA" id="ARBA00023002"/>
    </source>
</evidence>
<dbReference type="InterPro" id="IPR022675">
    <property type="entry name" value="G6P_DH_C"/>
</dbReference>
<dbReference type="UniPathway" id="UPA00115">
    <property type="reaction ID" value="UER00408"/>
</dbReference>
<comment type="pathway">
    <text evidence="1 7">Carbohydrate degradation; pentose phosphate pathway; D-ribulose 5-phosphate from D-glucose 6-phosphate (oxidative stage): step 1/3.</text>
</comment>
<feature type="binding site" evidence="7">
    <location>
        <position position="54"/>
    </location>
    <ligand>
        <name>NADP(+)</name>
        <dbReference type="ChEBI" id="CHEBI:58349"/>
    </ligand>
</feature>
<comment type="similarity">
    <text evidence="2 7">Belongs to the glucose-6-phosphate dehydrogenase family.</text>
</comment>
<sequence>MTTQHASATPNLPLDMIIFGGTGDLSFRKLLPALYMAHLHCNLPPDTRILTIGRKPWSREEYISEFMETKAKPFIEKKAFDAAAWDKFMALFEYVRMDVDSVEDYQRLKEVSREGVRRVFYLATSPDLFTNICENLSAAGLVDENSRVVLEKPLGHDLASAQEINTAVGKHFSEAQIYRIDHYLGKETVQNLMVLRFGNPIFGPLWQAPYIKSVQITVAETVGVGSRAGFYDKTGALRDMVQNHLLQLLCIVAMEPPVSLDPDAVRDEKLKVLRSLRPMTPEDIARDTVRGQYTAGAVDGEAVKGYQEEDNVPAGSRAETFVALRAHINNWRWAHVPFFLRTGKRMQKKVSEIVIEFSELPFSIIPNGNSGRNYGNRLVIQLQPEESIQLQVLAKEPGSGMHMLPVNLNLDLQQAFTERRAEAYERLLIDVIRGRLTHFMRRDELEAAWAWAEPILEGWAKSGDKPRGYTAGTFGPAASTALMARENAVWAEESQ</sequence>
<comment type="function">
    <text evidence="7">Catalyzes the oxidation of glucose 6-phosphate to 6-phosphogluconolactone.</text>
</comment>
<evidence type="ECO:0000256" key="7">
    <source>
        <dbReference type="HAMAP-Rule" id="MF_00966"/>
    </source>
</evidence>
<keyword evidence="3 7" id="KW-0313">Glucose metabolism</keyword>
<dbReference type="EMBL" id="CAJNAU010000031">
    <property type="protein sequence ID" value="CAE6768241.1"/>
    <property type="molecule type" value="Genomic_DNA"/>
</dbReference>
<dbReference type="Pfam" id="PF00479">
    <property type="entry name" value="G6PD_N"/>
    <property type="match status" value="1"/>
</dbReference>
<keyword evidence="5 7" id="KW-0560">Oxidoreductase</keyword>
<dbReference type="GO" id="GO:0004345">
    <property type="term" value="F:glucose-6-phosphate dehydrogenase activity"/>
    <property type="evidence" value="ECO:0007669"/>
    <property type="project" value="UniProtKB-UniRule"/>
</dbReference>
<dbReference type="Gene3D" id="3.40.50.720">
    <property type="entry name" value="NAD(P)-binding Rossmann-like Domain"/>
    <property type="match status" value="1"/>
</dbReference>
<dbReference type="EMBL" id="FPBH01000016">
    <property type="protein sequence ID" value="SFU21336.1"/>
    <property type="molecule type" value="Genomic_DNA"/>
</dbReference>
<feature type="binding site" evidence="7">
    <location>
        <begin position="98"/>
        <end position="99"/>
    </location>
    <ligand>
        <name>NADP(+)</name>
        <dbReference type="ChEBI" id="CHEBI:58349"/>
    </ligand>
</feature>
<dbReference type="InterPro" id="IPR001282">
    <property type="entry name" value="G6P_DH"/>
</dbReference>
<reference evidence="11 12" key="1">
    <citation type="submission" date="2016-10" db="EMBL/GenBank/DDBJ databases">
        <authorList>
            <person name="de Groot N.N."/>
        </authorList>
    </citation>
    <scope>NUCLEOTIDE SEQUENCE [LARGE SCALE GENOMIC DNA]</scope>
    <source>
        <strain evidence="11 12">LMG 27731</strain>
    </source>
</reference>
<name>A0A1I7EBK4_9BURK</name>
<accession>A0A1I7EBK4</accession>
<dbReference type="GO" id="GO:0005829">
    <property type="term" value="C:cytosol"/>
    <property type="evidence" value="ECO:0007669"/>
    <property type="project" value="TreeGrafter"/>
</dbReference>
<keyword evidence="13" id="KW-1185">Reference proteome</keyword>
<dbReference type="Gene3D" id="3.30.360.10">
    <property type="entry name" value="Dihydrodipicolinate Reductase, domain 2"/>
    <property type="match status" value="1"/>
</dbReference>
<dbReference type="InterPro" id="IPR019796">
    <property type="entry name" value="G6P_DH_AS"/>
</dbReference>
<dbReference type="InterPro" id="IPR022674">
    <property type="entry name" value="G6P_DH_NAD-bd"/>
</dbReference>
<dbReference type="PANTHER" id="PTHR23429:SF0">
    <property type="entry name" value="GLUCOSE-6-PHOSPHATE 1-DEHYDROGENASE"/>
    <property type="match status" value="1"/>
</dbReference>
<dbReference type="GO" id="GO:0009051">
    <property type="term" value="P:pentose-phosphate shunt, oxidative branch"/>
    <property type="evidence" value="ECO:0007669"/>
    <property type="project" value="TreeGrafter"/>
</dbReference>
<dbReference type="GO" id="GO:0050661">
    <property type="term" value="F:NADP binding"/>
    <property type="evidence" value="ECO:0007669"/>
    <property type="project" value="UniProtKB-UniRule"/>
</dbReference>
<dbReference type="RefSeq" id="WP_093638403.1">
    <property type="nucleotide sequence ID" value="NZ_CAJNAU010000031.1"/>
</dbReference>
<dbReference type="PRINTS" id="PR00079">
    <property type="entry name" value="G6PDHDRGNASE"/>
</dbReference>
<dbReference type="Proteomes" id="UP000198844">
    <property type="component" value="Unassembled WGS sequence"/>
</dbReference>
<dbReference type="GeneID" id="77198861"/>
<evidence type="ECO:0000313" key="13">
    <source>
        <dbReference type="Proteomes" id="UP000674425"/>
    </source>
</evidence>
<protein>
    <recommendedName>
        <fullName evidence="7">Glucose-6-phosphate 1-dehydrogenase</fullName>
        <shortName evidence="7">G6PD</shortName>
        <ecNumber evidence="7">1.1.1.49</ecNumber>
    </recommendedName>
</protein>
<evidence type="ECO:0000259" key="9">
    <source>
        <dbReference type="Pfam" id="PF02781"/>
    </source>
</evidence>
<dbReference type="PIRSF" id="PIRSF000110">
    <property type="entry name" value="G6PD"/>
    <property type="match status" value="1"/>
</dbReference>
<dbReference type="GO" id="GO:0006006">
    <property type="term" value="P:glucose metabolic process"/>
    <property type="evidence" value="ECO:0007669"/>
    <property type="project" value="UniProtKB-KW"/>
</dbReference>
<feature type="domain" description="Glucose-6-phosphate dehydrogenase C-terminal" evidence="9">
    <location>
        <begin position="193"/>
        <end position="490"/>
    </location>
</feature>
<evidence type="ECO:0000256" key="6">
    <source>
        <dbReference type="ARBA" id="ARBA00023277"/>
    </source>
</evidence>
<feature type="binding site" evidence="7">
    <location>
        <position position="220"/>
    </location>
    <ligand>
        <name>substrate</name>
    </ligand>
</feature>
<dbReference type="PROSITE" id="PS00069">
    <property type="entry name" value="G6P_DEHYDROGENASE"/>
    <property type="match status" value="1"/>
</dbReference>
<feature type="binding site" evidence="7">
    <location>
        <position position="182"/>
    </location>
    <ligand>
        <name>substrate</name>
    </ligand>
</feature>
<dbReference type="SUPFAM" id="SSF55347">
    <property type="entry name" value="Glyceraldehyde-3-phosphate dehydrogenase-like, C-terminal domain"/>
    <property type="match status" value="1"/>
</dbReference>
<feature type="binding site" evidence="7">
    <location>
        <position position="239"/>
    </location>
    <ligand>
        <name>substrate</name>
    </ligand>
</feature>
<evidence type="ECO:0000256" key="3">
    <source>
        <dbReference type="ARBA" id="ARBA00022526"/>
    </source>
</evidence>
<dbReference type="Proteomes" id="UP000674425">
    <property type="component" value="Unassembled WGS sequence"/>
</dbReference>
<dbReference type="EC" id="1.1.1.49" evidence="7"/>
<dbReference type="HAMAP" id="MF_00966">
    <property type="entry name" value="G6PD"/>
    <property type="match status" value="1"/>
</dbReference>
<evidence type="ECO:0000313" key="11">
    <source>
        <dbReference type="EMBL" id="SFU21336.1"/>
    </source>
</evidence>
<evidence type="ECO:0000313" key="10">
    <source>
        <dbReference type="EMBL" id="CAE6768241.1"/>
    </source>
</evidence>
<feature type="active site" description="Proton acceptor" evidence="7">
    <location>
        <position position="244"/>
    </location>
</feature>
<evidence type="ECO:0000256" key="4">
    <source>
        <dbReference type="ARBA" id="ARBA00022857"/>
    </source>
</evidence>
<evidence type="ECO:0000256" key="2">
    <source>
        <dbReference type="ARBA" id="ARBA00009975"/>
    </source>
</evidence>
<keyword evidence="6 7" id="KW-0119">Carbohydrate metabolism</keyword>